<reference evidence="8 9" key="1">
    <citation type="submission" date="2020-08" db="EMBL/GenBank/DDBJ databases">
        <title>A Genomic Blueprint of the Chicken Gut Microbiome.</title>
        <authorList>
            <person name="Gilroy R."/>
            <person name="Ravi A."/>
            <person name="Getino M."/>
            <person name="Pursley I."/>
            <person name="Horton D.L."/>
            <person name="Alikhan N.-F."/>
            <person name="Baker D."/>
            <person name="Gharbi K."/>
            <person name="Hall N."/>
            <person name="Watson M."/>
            <person name="Adriaenssens E.M."/>
            <person name="Foster-Nyarko E."/>
            <person name="Jarju S."/>
            <person name="Secka A."/>
            <person name="Antonio M."/>
            <person name="Oren A."/>
            <person name="Chaudhuri R."/>
            <person name="La Ragione R.M."/>
            <person name="Hildebrand F."/>
            <person name="Pallen M.J."/>
        </authorList>
    </citation>
    <scope>NUCLEOTIDE SEQUENCE [LARGE SCALE GENOMIC DNA]</scope>
    <source>
        <strain evidence="8 9">Sa1BUA1</strain>
    </source>
</reference>
<dbReference type="InterPro" id="IPR020846">
    <property type="entry name" value="MFS_dom"/>
</dbReference>
<keyword evidence="9" id="KW-1185">Reference proteome</keyword>
<dbReference type="PROSITE" id="PS50850">
    <property type="entry name" value="MFS"/>
    <property type="match status" value="1"/>
</dbReference>
<evidence type="ECO:0000259" key="7">
    <source>
        <dbReference type="PROSITE" id="PS50850"/>
    </source>
</evidence>
<evidence type="ECO:0000313" key="9">
    <source>
        <dbReference type="Proteomes" id="UP000661894"/>
    </source>
</evidence>
<keyword evidence="5 6" id="KW-0472">Membrane</keyword>
<feature type="domain" description="Major facilitator superfamily (MFS) profile" evidence="7">
    <location>
        <begin position="221"/>
        <end position="413"/>
    </location>
</feature>
<feature type="transmembrane region" description="Helical" evidence="6">
    <location>
        <begin position="261"/>
        <end position="282"/>
    </location>
</feature>
<dbReference type="Proteomes" id="UP000661894">
    <property type="component" value="Unassembled WGS sequence"/>
</dbReference>
<feature type="transmembrane region" description="Helical" evidence="6">
    <location>
        <begin position="21"/>
        <end position="42"/>
    </location>
</feature>
<feature type="transmembrane region" description="Helical" evidence="6">
    <location>
        <begin position="389"/>
        <end position="409"/>
    </location>
</feature>
<dbReference type="PANTHER" id="PTHR23513">
    <property type="entry name" value="INTEGRAL MEMBRANE EFFLUX PROTEIN-RELATED"/>
    <property type="match status" value="1"/>
</dbReference>
<evidence type="ECO:0000256" key="6">
    <source>
        <dbReference type="SAM" id="Phobius"/>
    </source>
</evidence>
<keyword evidence="3 6" id="KW-0812">Transmembrane</keyword>
<gene>
    <name evidence="8" type="ORF">H9624_07065</name>
</gene>
<dbReference type="InterPro" id="IPR036259">
    <property type="entry name" value="MFS_trans_sf"/>
</dbReference>
<feature type="transmembrane region" description="Helical" evidence="6">
    <location>
        <begin position="320"/>
        <end position="344"/>
    </location>
</feature>
<feature type="transmembrane region" description="Helical" evidence="6">
    <location>
        <begin position="294"/>
        <end position="314"/>
    </location>
</feature>
<dbReference type="Gene3D" id="1.20.1250.20">
    <property type="entry name" value="MFS general substrate transporter like domains"/>
    <property type="match status" value="1"/>
</dbReference>
<dbReference type="EMBL" id="JACSPO010000002">
    <property type="protein sequence ID" value="MBD8062080.1"/>
    <property type="molecule type" value="Genomic_DNA"/>
</dbReference>
<keyword evidence="4 6" id="KW-1133">Transmembrane helix</keyword>
<dbReference type="PANTHER" id="PTHR23513:SF6">
    <property type="entry name" value="MAJOR FACILITATOR SUPERFAMILY ASSOCIATED DOMAIN-CONTAINING PROTEIN"/>
    <property type="match status" value="1"/>
</dbReference>
<feature type="transmembrane region" description="Helical" evidence="6">
    <location>
        <begin position="227"/>
        <end position="249"/>
    </location>
</feature>
<organism evidence="8 9">
    <name type="scientific">Oceanitalea stevensii</name>
    <dbReference type="NCBI Taxonomy" id="2763072"/>
    <lineage>
        <taxon>Bacteria</taxon>
        <taxon>Bacillati</taxon>
        <taxon>Actinomycetota</taxon>
        <taxon>Actinomycetes</taxon>
        <taxon>Micrococcales</taxon>
        <taxon>Bogoriellaceae</taxon>
        <taxon>Georgenia</taxon>
    </lineage>
</organism>
<sequence>MTQLDTPQRRRGPAALGRRGFRQLTVAWVFTNAADSALWLMLAVWVKDLTGSDGAAASVFVALGLPTLLAPFIGQLADRVSRRSLLAAGNALMVPAVLALALVRDADDVWLVYAVTFVYGAMGYVTASAQSGLVRDLLDDDELPGGNGLLSTVDQAFRLVSPLLGTALYVAAGPLAVIALTGACFATTAALLARVEVVETPPEPSTDARFWSELSLGLRHLLATAPLGALTVALAIATGATGLVNVAVFPLMEQGLGVDPALLGVFVSLQGVGAVVGGLTAARVLGRLGEARAVALGLATMALGMMPLLLVGALDAPAAVTLPLAATGLAVLGLGVPWAIVAFITLRQRMTPARLQGRVSAATNIALNLPQTLITLAAAAVVGVVDYRVLVAVTIAGVLAAGALALRAARPTP</sequence>
<evidence type="ECO:0000256" key="3">
    <source>
        <dbReference type="ARBA" id="ARBA00022692"/>
    </source>
</evidence>
<protein>
    <submittedName>
        <fullName evidence="8">MFS transporter</fullName>
    </submittedName>
</protein>
<evidence type="ECO:0000313" key="8">
    <source>
        <dbReference type="EMBL" id="MBD8062080.1"/>
    </source>
</evidence>
<dbReference type="InterPro" id="IPR011701">
    <property type="entry name" value="MFS"/>
</dbReference>
<evidence type="ECO:0000256" key="1">
    <source>
        <dbReference type="ARBA" id="ARBA00004651"/>
    </source>
</evidence>
<dbReference type="SUPFAM" id="SSF103473">
    <property type="entry name" value="MFS general substrate transporter"/>
    <property type="match status" value="1"/>
</dbReference>
<name>A0ABR8Z197_9MICO</name>
<comment type="caution">
    <text evidence="8">The sequence shown here is derived from an EMBL/GenBank/DDBJ whole genome shotgun (WGS) entry which is preliminary data.</text>
</comment>
<feature type="transmembrane region" description="Helical" evidence="6">
    <location>
        <begin position="365"/>
        <end position="383"/>
    </location>
</feature>
<keyword evidence="2" id="KW-1003">Cell membrane</keyword>
<comment type="subcellular location">
    <subcellularLocation>
        <location evidence="1">Cell membrane</location>
        <topology evidence="1">Multi-pass membrane protein</topology>
    </subcellularLocation>
</comment>
<accession>A0ABR8Z197</accession>
<evidence type="ECO:0000256" key="2">
    <source>
        <dbReference type="ARBA" id="ARBA00022475"/>
    </source>
</evidence>
<dbReference type="RefSeq" id="WP_251839190.1">
    <property type="nucleotide sequence ID" value="NZ_JACSPO010000002.1"/>
</dbReference>
<feature type="transmembrane region" description="Helical" evidence="6">
    <location>
        <begin position="54"/>
        <end position="73"/>
    </location>
</feature>
<evidence type="ECO:0000256" key="4">
    <source>
        <dbReference type="ARBA" id="ARBA00022989"/>
    </source>
</evidence>
<feature type="transmembrane region" description="Helical" evidence="6">
    <location>
        <begin position="109"/>
        <end position="127"/>
    </location>
</feature>
<dbReference type="CDD" id="cd06173">
    <property type="entry name" value="MFS_MefA_like"/>
    <property type="match status" value="1"/>
</dbReference>
<dbReference type="Pfam" id="PF07690">
    <property type="entry name" value="MFS_1"/>
    <property type="match status" value="1"/>
</dbReference>
<evidence type="ECO:0000256" key="5">
    <source>
        <dbReference type="ARBA" id="ARBA00023136"/>
    </source>
</evidence>
<proteinExistence type="predicted"/>